<accession>K9WNZ5</accession>
<dbReference type="InterPro" id="IPR038673">
    <property type="entry name" value="OprB_sf"/>
</dbReference>
<feature type="compositionally biased region" description="Polar residues" evidence="2">
    <location>
        <begin position="205"/>
        <end position="226"/>
    </location>
</feature>
<reference evidence="4 5" key="1">
    <citation type="submission" date="2012-06" db="EMBL/GenBank/DDBJ databases">
        <title>Finished plasmid 2 of genome of Microcoleus sp. PCC 7113.</title>
        <authorList>
            <consortium name="US DOE Joint Genome Institute"/>
            <person name="Gugger M."/>
            <person name="Coursin T."/>
            <person name="Rippka R."/>
            <person name="Tandeau De Marsac N."/>
            <person name="Huntemann M."/>
            <person name="Wei C.-L."/>
            <person name="Han J."/>
            <person name="Detter J.C."/>
            <person name="Han C."/>
            <person name="Tapia R."/>
            <person name="Chen A."/>
            <person name="Kyrpides N."/>
            <person name="Mavromatis K."/>
            <person name="Markowitz V."/>
            <person name="Szeto E."/>
            <person name="Ivanova N."/>
            <person name="Pagani I."/>
            <person name="Pati A."/>
            <person name="Goodwin L."/>
            <person name="Nordberg H.P."/>
            <person name="Cantor M.N."/>
            <person name="Hua S.X."/>
            <person name="Woyke T."/>
            <person name="Kerfeld C.A."/>
        </authorList>
    </citation>
    <scope>NUCLEOTIDE SEQUENCE [LARGE SCALE GENOMIC DNA]</scope>
    <source>
        <strain evidence="4 5">PCC 7113</strain>
        <plasmid evidence="4 5">pMIC7113.02</plasmid>
    </source>
</reference>
<keyword evidence="3" id="KW-1133">Transmembrane helix</keyword>
<comment type="similarity">
    <text evidence="1">Belongs to the OprB family.</text>
</comment>
<dbReference type="AlphaFoldDB" id="K9WNZ5"/>
<keyword evidence="5" id="KW-1185">Reference proteome</keyword>
<organism evidence="4 5">
    <name type="scientific">Allocoleopsis franciscana PCC 7113</name>
    <dbReference type="NCBI Taxonomy" id="1173027"/>
    <lineage>
        <taxon>Bacteria</taxon>
        <taxon>Bacillati</taxon>
        <taxon>Cyanobacteriota</taxon>
        <taxon>Cyanophyceae</taxon>
        <taxon>Coleofasciculales</taxon>
        <taxon>Coleofasciculaceae</taxon>
        <taxon>Allocoleopsis</taxon>
        <taxon>Allocoleopsis franciscana</taxon>
    </lineage>
</organism>
<evidence type="ECO:0000313" key="5">
    <source>
        <dbReference type="Proteomes" id="UP000010471"/>
    </source>
</evidence>
<feature type="compositionally biased region" description="Polar residues" evidence="2">
    <location>
        <begin position="76"/>
        <end position="104"/>
    </location>
</feature>
<keyword evidence="3" id="KW-0472">Membrane</keyword>
<dbReference type="Proteomes" id="UP000010471">
    <property type="component" value="Plasmid pMIC7113.02"/>
</dbReference>
<sequence length="745" mass="79735">MRDINQKTSDTDKQIAIMHSTVPNAIARERSVWLSYLKTLGAISTGGLSIFAVAAFLGIKPAQANITDQAANITNQTADEEQVSPTSSPSSELDAQAKLSQGQPAQAGLAPTQRPEALEEQGVAQQDTITSRVRIPTFTPKSLTSVGAGLALIPEIETHGTHSKLVPTEYNFAPSAIETENFSSLPPQASTEEAVNTVPIANSLSRAKDGTTTQNPHSPANLSSEKPATVLPGFVPPQTELEETPNPVKPQVPQLEAQTEPPTTIVPGVRAAATAFSPTLDGVEYKVLEKSAQGMQPTTILPTFSLSDAPAPLPSALEPSVPQSVAEGNQPTTILPSVALREVDAPNLNTVEPHVPPSVVEGTQPTKVAQAIDTGATTAMSEPYSGPGAARLLGDNIQAQSSIDAAQEAQSENAERTNNPLAPSLIFQGGFITQGETGARARLTGLYPVSPNLLFGGTVDLTTGEGFSDTAGTGLDITELYVTASLPSYPNLRFTAGILDLTSYFDRNSFAKDSLTHFFNPVFQTNPALARTGLGSRPAALLNWDISDTLNARAAAFSSSRSLGELAVDGFAGELAYRFDNGIIRATYATDRDDQRNGFEEIYGLARGNGEFGPRTSDRESSYGINAEYYIPEIKMGLFGRYGHYQNTSMDRGGDTYSAGFNFLDLFMKDDRLGFGYGRDLSSSSQRRANKAKLPDVWEVFYDFRLTSYLRAGVTLQARDEFSDLVAGFRVKTEFDLLNLGRAFK</sequence>
<gene>
    <name evidence="4" type="ORF">Mic7113_6517</name>
</gene>
<name>K9WNZ5_9CYAN</name>
<feature type="region of interest" description="Disordered" evidence="2">
    <location>
        <begin position="205"/>
        <end position="259"/>
    </location>
</feature>
<keyword evidence="4" id="KW-0614">Plasmid</keyword>
<dbReference type="HOGENOM" id="CLU_372915_0_0_3"/>
<evidence type="ECO:0000256" key="2">
    <source>
        <dbReference type="SAM" id="MobiDB-lite"/>
    </source>
</evidence>
<dbReference type="EMBL" id="CP003632">
    <property type="protein sequence ID" value="AFZ22095.1"/>
    <property type="molecule type" value="Genomic_DNA"/>
</dbReference>
<keyword evidence="3" id="KW-0812">Transmembrane</keyword>
<evidence type="ECO:0000313" key="4">
    <source>
        <dbReference type="EMBL" id="AFZ22095.1"/>
    </source>
</evidence>
<dbReference type="KEGG" id="mic:Mic7113_6517"/>
<protein>
    <recommendedName>
        <fullName evidence="6">Porin</fullName>
    </recommendedName>
</protein>
<geneLocation type="plasmid" evidence="4 5">
    <name>pMIC7113.02</name>
</geneLocation>
<dbReference type="SUPFAM" id="SSF56935">
    <property type="entry name" value="Porins"/>
    <property type="match status" value="1"/>
</dbReference>
<evidence type="ECO:0008006" key="6">
    <source>
        <dbReference type="Google" id="ProtNLM"/>
    </source>
</evidence>
<feature type="region of interest" description="Disordered" evidence="2">
    <location>
        <begin position="76"/>
        <end position="125"/>
    </location>
</feature>
<dbReference type="PATRIC" id="fig|1173027.3.peg.7205"/>
<evidence type="ECO:0000256" key="1">
    <source>
        <dbReference type="ARBA" id="ARBA00008769"/>
    </source>
</evidence>
<dbReference type="Gene3D" id="2.40.160.180">
    <property type="entry name" value="Carbohydrate-selective porin OprB"/>
    <property type="match status" value="1"/>
</dbReference>
<feature type="transmembrane region" description="Helical" evidence="3">
    <location>
        <begin position="36"/>
        <end position="59"/>
    </location>
</feature>
<proteinExistence type="inferred from homology"/>
<evidence type="ECO:0000256" key="3">
    <source>
        <dbReference type="SAM" id="Phobius"/>
    </source>
</evidence>